<keyword evidence="2" id="KW-1003">Cell membrane</keyword>
<evidence type="ECO:0000256" key="4">
    <source>
        <dbReference type="ARBA" id="ARBA00022989"/>
    </source>
</evidence>
<evidence type="ECO:0000259" key="8">
    <source>
        <dbReference type="Pfam" id="PF02687"/>
    </source>
</evidence>
<dbReference type="AlphaFoldDB" id="C1F5Y8"/>
<keyword evidence="3 7" id="KW-0812">Transmembrane</keyword>
<evidence type="ECO:0000256" key="3">
    <source>
        <dbReference type="ARBA" id="ARBA00022692"/>
    </source>
</evidence>
<comment type="subcellular location">
    <subcellularLocation>
        <location evidence="1">Cell membrane</location>
        <topology evidence="1">Multi-pass membrane protein</topology>
    </subcellularLocation>
</comment>
<dbReference type="Pfam" id="PF02687">
    <property type="entry name" value="FtsX"/>
    <property type="match status" value="2"/>
</dbReference>
<feature type="transmembrane region" description="Helical" evidence="7">
    <location>
        <begin position="825"/>
        <end position="845"/>
    </location>
</feature>
<feature type="domain" description="ABC3 transporter permease C-terminal" evidence="8">
    <location>
        <begin position="347"/>
        <end position="458"/>
    </location>
</feature>
<dbReference type="InterPro" id="IPR025857">
    <property type="entry name" value="MacB_PCD"/>
</dbReference>
<evidence type="ECO:0000256" key="6">
    <source>
        <dbReference type="ARBA" id="ARBA00038076"/>
    </source>
</evidence>
<dbReference type="GO" id="GO:0022857">
    <property type="term" value="F:transmembrane transporter activity"/>
    <property type="evidence" value="ECO:0007669"/>
    <property type="project" value="TreeGrafter"/>
</dbReference>
<dbReference type="PANTHER" id="PTHR30572">
    <property type="entry name" value="MEMBRANE COMPONENT OF TRANSPORTER-RELATED"/>
    <property type="match status" value="1"/>
</dbReference>
<reference evidence="10 11" key="1">
    <citation type="journal article" date="2009" name="Appl. Environ. Microbiol.">
        <title>Three genomes from the phylum Acidobacteria provide insight into the lifestyles of these microorganisms in soils.</title>
        <authorList>
            <person name="Ward N.L."/>
            <person name="Challacombe J.F."/>
            <person name="Janssen P.H."/>
            <person name="Henrissat B."/>
            <person name="Coutinho P.M."/>
            <person name="Wu M."/>
            <person name="Xie G."/>
            <person name="Haft D.H."/>
            <person name="Sait M."/>
            <person name="Badger J."/>
            <person name="Barabote R.D."/>
            <person name="Bradley B."/>
            <person name="Brettin T.S."/>
            <person name="Brinkac L.M."/>
            <person name="Bruce D."/>
            <person name="Creasy T."/>
            <person name="Daugherty S.C."/>
            <person name="Davidsen T.M."/>
            <person name="DeBoy R.T."/>
            <person name="Detter J.C."/>
            <person name="Dodson R.J."/>
            <person name="Durkin A.S."/>
            <person name="Ganapathy A."/>
            <person name="Gwinn-Giglio M."/>
            <person name="Han C.S."/>
            <person name="Khouri H."/>
            <person name="Kiss H."/>
            <person name="Kothari S.P."/>
            <person name="Madupu R."/>
            <person name="Nelson K.E."/>
            <person name="Nelson W.C."/>
            <person name="Paulsen I."/>
            <person name="Penn K."/>
            <person name="Ren Q."/>
            <person name="Rosovitz M.J."/>
            <person name="Selengut J.D."/>
            <person name="Shrivastava S."/>
            <person name="Sullivan S.A."/>
            <person name="Tapia R."/>
            <person name="Thompson L.S."/>
            <person name="Watkins K.L."/>
            <person name="Yang Q."/>
            <person name="Yu C."/>
            <person name="Zafar N."/>
            <person name="Zhou L."/>
            <person name="Kuske C.R."/>
        </authorList>
    </citation>
    <scope>NUCLEOTIDE SEQUENCE [LARGE SCALE GENOMIC DNA]</scope>
    <source>
        <strain evidence="11">ATCC 51196 / DSM 11244 / BCRC 80197 / JCM 7670 / NBRC 15755 / NCIMB 13165 / 161</strain>
    </source>
</reference>
<organism evidence="10 11">
    <name type="scientific">Acidobacterium capsulatum (strain ATCC 51196 / DSM 11244 / BCRC 80197 / JCM 7670 / NBRC 15755 / NCIMB 13165 / 161)</name>
    <dbReference type="NCBI Taxonomy" id="240015"/>
    <lineage>
        <taxon>Bacteria</taxon>
        <taxon>Pseudomonadati</taxon>
        <taxon>Acidobacteriota</taxon>
        <taxon>Terriglobia</taxon>
        <taxon>Terriglobales</taxon>
        <taxon>Acidobacteriaceae</taxon>
        <taxon>Acidobacterium</taxon>
    </lineage>
</organism>
<evidence type="ECO:0000256" key="7">
    <source>
        <dbReference type="SAM" id="Phobius"/>
    </source>
</evidence>
<dbReference type="InterPro" id="IPR050250">
    <property type="entry name" value="Macrolide_Exporter_MacB"/>
</dbReference>
<feature type="transmembrane region" description="Helical" evidence="7">
    <location>
        <begin position="338"/>
        <end position="365"/>
    </location>
</feature>
<feature type="transmembrane region" description="Helical" evidence="7">
    <location>
        <begin position="488"/>
        <end position="508"/>
    </location>
</feature>
<dbReference type="PANTHER" id="PTHR30572:SF4">
    <property type="entry name" value="ABC TRANSPORTER PERMEASE YTRF"/>
    <property type="match status" value="1"/>
</dbReference>
<evidence type="ECO:0000259" key="9">
    <source>
        <dbReference type="Pfam" id="PF12704"/>
    </source>
</evidence>
<dbReference type="InParanoid" id="C1F5Y8"/>
<feature type="transmembrane region" description="Helical" evidence="7">
    <location>
        <begin position="57"/>
        <end position="79"/>
    </location>
</feature>
<evidence type="ECO:0000313" key="11">
    <source>
        <dbReference type="Proteomes" id="UP000002207"/>
    </source>
</evidence>
<sequence>MRAGHSAEEARRRARLKFGGAESARENYEAERRWLGLEWLMQDIRFGLRMLRKSPGFTVVAVLTLALGIGANTAIFSLVDAAMLRSLPVKDPGSLMALEWHARSRIHVDQYSGFGDCDTSRGAYVGCSFPVPVLEQLQKQKDMWASLTATAGPADMNMDGQGPAKVASVEFASGNYFSVLGVGAAAGRLLGQVDDTADAHAVAVLSYGYWQRKFGGQRSVIGKTIQLNHVPFTIVGVASKRFTHLTPGKTQDLWISIAMMPRMEIDWGAGSRTMQNWWLLLLGRLQPGVSIAQAQSASNAIFRNAVLHAGHPMWRAANDPSLRVLPARDVLNEQRDRLATLLTILMSAVALLLLIACANVAGLLLARASGRQREMAVRLALGARRARLLRQLLTESVLLSTAGGLLGAGVAYWGIHAITAVIPFPFAVAPDGRVLLFAAGACLLTGIVFGLAPALRSTQVDLTPALKQNAGLRPAQGGRRHMLSLGNALVVAQMALSVVVLTGAGLLVRTLVNLRDIHPGFDLQNLLVFEVNPGLEGYAPDKIARVYESLQQRLAALPGVTGVSYSSDELLGDGSWSESMEVEGHPHQTVTLKVLATGPEFFRTMHIALRAGHTFDAADFERTLKDATTRKKQPGKVTPAPLPVVVNESFAREFFAPGQALGKRITEGTSDHSHDGYTAKAPSREWQIVGVVADTRYDTLRHGVEPIVFLPLMSSGAFFEVRTAMDPHGLVPAVRHAAQQVDSNLPLMSGVQTQTEVVDGLLAQERLMARLSGFFGVLALGLACMGLYGLLSHEVTRRTREIGIRMALGSPRSEVLRLVLREGMVLAALGAAAGTAVSLGVMQSLKSVLYGVRAGDTVTMATVIGLLTLVSAMACYLPARRATEVDPMVALRYE</sequence>
<name>C1F5Y8_ACIC5</name>
<feature type="transmembrane region" description="Helical" evidence="7">
    <location>
        <begin position="771"/>
        <end position="791"/>
    </location>
</feature>
<dbReference type="KEGG" id="aca:ACP_1397"/>
<feature type="domain" description="MacB-like periplasmic core" evidence="9">
    <location>
        <begin position="58"/>
        <end position="297"/>
    </location>
</feature>
<keyword evidence="5 7" id="KW-0472">Membrane</keyword>
<keyword evidence="11" id="KW-1185">Reference proteome</keyword>
<feature type="transmembrane region" description="Helical" evidence="7">
    <location>
        <begin position="857"/>
        <end position="879"/>
    </location>
</feature>
<dbReference type="Pfam" id="PF12704">
    <property type="entry name" value="MacB_PCD"/>
    <property type="match status" value="2"/>
</dbReference>
<dbReference type="eggNOG" id="COG0577">
    <property type="taxonomic scope" value="Bacteria"/>
</dbReference>
<dbReference type="GO" id="GO:0005886">
    <property type="term" value="C:plasma membrane"/>
    <property type="evidence" value="ECO:0007669"/>
    <property type="project" value="UniProtKB-SubCell"/>
</dbReference>
<evidence type="ECO:0000256" key="2">
    <source>
        <dbReference type="ARBA" id="ARBA00022475"/>
    </source>
</evidence>
<dbReference type="InterPro" id="IPR017800">
    <property type="entry name" value="ADOP"/>
</dbReference>
<proteinExistence type="inferred from homology"/>
<evidence type="ECO:0000256" key="5">
    <source>
        <dbReference type="ARBA" id="ARBA00023136"/>
    </source>
</evidence>
<feature type="domain" description="ABC3 transporter permease C-terminal" evidence="8">
    <location>
        <begin position="774"/>
        <end position="884"/>
    </location>
</feature>
<feature type="transmembrane region" description="Helical" evidence="7">
    <location>
        <begin position="435"/>
        <end position="455"/>
    </location>
</feature>
<dbReference type="InterPro" id="IPR003838">
    <property type="entry name" value="ABC3_permease_C"/>
</dbReference>
<dbReference type="STRING" id="240015.ACP_1397"/>
<comment type="similarity">
    <text evidence="6">Belongs to the ABC-4 integral membrane protein family.</text>
</comment>
<feature type="transmembrane region" description="Helical" evidence="7">
    <location>
        <begin position="392"/>
        <end position="415"/>
    </location>
</feature>
<evidence type="ECO:0000313" key="10">
    <source>
        <dbReference type="EMBL" id="ACO32369.1"/>
    </source>
</evidence>
<dbReference type="Proteomes" id="UP000002207">
    <property type="component" value="Chromosome"/>
</dbReference>
<feature type="domain" description="MacB-like periplasmic core" evidence="9">
    <location>
        <begin position="489"/>
        <end position="719"/>
    </location>
</feature>
<gene>
    <name evidence="10" type="ordered locus">ACP_1397</name>
</gene>
<protein>
    <submittedName>
        <fullName evidence="10">Efflux ABC transporter, macrolide exporter (MacB) family, permease protein</fullName>
    </submittedName>
</protein>
<keyword evidence="4 7" id="KW-1133">Transmembrane helix</keyword>
<dbReference type="HOGENOM" id="CLU_009433_1_0_0"/>
<dbReference type="EMBL" id="CP001472">
    <property type="protein sequence ID" value="ACO32369.1"/>
    <property type="molecule type" value="Genomic_DNA"/>
</dbReference>
<evidence type="ECO:0000256" key="1">
    <source>
        <dbReference type="ARBA" id="ARBA00004651"/>
    </source>
</evidence>
<dbReference type="NCBIfam" id="TIGR03434">
    <property type="entry name" value="ADOP"/>
    <property type="match status" value="1"/>
</dbReference>
<accession>C1F5Y8</accession>